<keyword evidence="5 7" id="KW-0472">Membrane</keyword>
<keyword evidence="6" id="KW-0175">Coiled coil</keyword>
<keyword evidence="9" id="KW-1185">Reference proteome</keyword>
<dbReference type="PANTHER" id="PTHR12668">
    <property type="entry name" value="TRANSMEMBRANE PROTEIN 14, 15"/>
    <property type="match status" value="1"/>
</dbReference>
<dbReference type="Gene3D" id="1.10.10.1740">
    <property type="entry name" value="Transmembrane protein 14-like"/>
    <property type="match status" value="1"/>
</dbReference>
<dbReference type="Proteomes" id="UP000886520">
    <property type="component" value="Chromosome 12"/>
</dbReference>
<gene>
    <name evidence="8" type="ORF">GOP47_0012408</name>
</gene>
<protein>
    <submittedName>
        <fullName evidence="8">Uncharacterized protein</fullName>
    </submittedName>
</protein>
<organism evidence="8 9">
    <name type="scientific">Adiantum capillus-veneris</name>
    <name type="common">Maidenhair fern</name>
    <dbReference type="NCBI Taxonomy" id="13818"/>
    <lineage>
        <taxon>Eukaryota</taxon>
        <taxon>Viridiplantae</taxon>
        <taxon>Streptophyta</taxon>
        <taxon>Embryophyta</taxon>
        <taxon>Tracheophyta</taxon>
        <taxon>Polypodiopsida</taxon>
        <taxon>Polypodiidae</taxon>
        <taxon>Polypodiales</taxon>
        <taxon>Pteridineae</taxon>
        <taxon>Pteridaceae</taxon>
        <taxon>Vittarioideae</taxon>
        <taxon>Adiantum</taxon>
    </lineage>
</organism>
<evidence type="ECO:0000256" key="7">
    <source>
        <dbReference type="SAM" id="Phobius"/>
    </source>
</evidence>
<keyword evidence="4 7" id="KW-1133">Transmembrane helix</keyword>
<dbReference type="PANTHER" id="PTHR12668:SF43">
    <property type="entry name" value="TRANSMEMBRANE PROTEIN 14 HOMOLOG"/>
    <property type="match status" value="1"/>
</dbReference>
<evidence type="ECO:0000256" key="2">
    <source>
        <dbReference type="ARBA" id="ARBA00007590"/>
    </source>
</evidence>
<evidence type="ECO:0000313" key="9">
    <source>
        <dbReference type="Proteomes" id="UP000886520"/>
    </source>
</evidence>
<dbReference type="InterPro" id="IPR005349">
    <property type="entry name" value="TMEM14"/>
</dbReference>
<evidence type="ECO:0000256" key="1">
    <source>
        <dbReference type="ARBA" id="ARBA00004370"/>
    </source>
</evidence>
<feature type="coiled-coil region" evidence="6">
    <location>
        <begin position="119"/>
        <end position="146"/>
    </location>
</feature>
<dbReference type="EMBL" id="JABFUD020000012">
    <property type="protein sequence ID" value="KAI5072302.1"/>
    <property type="molecule type" value="Genomic_DNA"/>
</dbReference>
<evidence type="ECO:0000256" key="3">
    <source>
        <dbReference type="ARBA" id="ARBA00022692"/>
    </source>
</evidence>
<feature type="transmembrane region" description="Helical" evidence="7">
    <location>
        <begin position="204"/>
        <end position="222"/>
    </location>
</feature>
<comment type="caution">
    <text evidence="8">The sequence shown here is derived from an EMBL/GenBank/DDBJ whole genome shotgun (WGS) entry which is preliminary data.</text>
</comment>
<keyword evidence="3 7" id="KW-0812">Transmembrane</keyword>
<evidence type="ECO:0000256" key="6">
    <source>
        <dbReference type="SAM" id="Coils"/>
    </source>
</evidence>
<dbReference type="AlphaFoldDB" id="A0A9D4UR47"/>
<dbReference type="InterPro" id="IPR044890">
    <property type="entry name" value="TMEM14_sf"/>
</dbReference>
<dbReference type="GO" id="GO:0009706">
    <property type="term" value="C:chloroplast inner membrane"/>
    <property type="evidence" value="ECO:0007669"/>
    <property type="project" value="TreeGrafter"/>
</dbReference>
<feature type="transmembrane region" description="Helical" evidence="7">
    <location>
        <begin position="284"/>
        <end position="306"/>
    </location>
</feature>
<dbReference type="GO" id="GO:0015245">
    <property type="term" value="F:fatty acid transmembrane transporter activity"/>
    <property type="evidence" value="ECO:0007669"/>
    <property type="project" value="TreeGrafter"/>
</dbReference>
<sequence>MAGACTALRSQSPSSLQQTAEFLPRTSSISRLCFSTNLRPRFLRLRTRAPSSSACFKTAPISGSGLQSSIHLSRKIGTSIAASSEDLASVGAKGTEADFVDESSSKAASNAASSEDAAAGVLRDTTEELKEQAEKARAALTVTAQETAAVLAATAQETAQKSKENLSYIAENAPDPIREIADTALKAHSSDTPKKFAKIHDFCLGIPYGGILVIGGFLWFIISGSTAPIRFGVILGGILLALSVTSLSAWKEGKPTTTYIIGQAVISAILALRQSRRLFEARAFFPAAFFTLISIGMVGFYSYVLIAGGNPPPKKMKEAPAV</sequence>
<accession>A0A9D4UR47</accession>
<comment type="subcellular location">
    <subcellularLocation>
        <location evidence="1">Membrane</location>
    </subcellularLocation>
</comment>
<proteinExistence type="inferred from homology"/>
<name>A0A9D4UR47_ADICA</name>
<dbReference type="OrthoDB" id="655183at2759"/>
<evidence type="ECO:0000256" key="4">
    <source>
        <dbReference type="ARBA" id="ARBA00022989"/>
    </source>
</evidence>
<feature type="transmembrane region" description="Helical" evidence="7">
    <location>
        <begin position="229"/>
        <end position="250"/>
    </location>
</feature>
<dbReference type="Pfam" id="PF03647">
    <property type="entry name" value="Tmemb_14"/>
    <property type="match status" value="1"/>
</dbReference>
<evidence type="ECO:0000313" key="8">
    <source>
        <dbReference type="EMBL" id="KAI5072302.1"/>
    </source>
</evidence>
<reference evidence="8" key="1">
    <citation type="submission" date="2021-01" db="EMBL/GenBank/DDBJ databases">
        <title>Adiantum capillus-veneris genome.</title>
        <authorList>
            <person name="Fang Y."/>
            <person name="Liao Q."/>
        </authorList>
    </citation>
    <scope>NUCLEOTIDE SEQUENCE</scope>
    <source>
        <strain evidence="8">H3</strain>
        <tissue evidence="8">Leaf</tissue>
    </source>
</reference>
<evidence type="ECO:0000256" key="5">
    <source>
        <dbReference type="ARBA" id="ARBA00023136"/>
    </source>
</evidence>
<comment type="similarity">
    <text evidence="2">Belongs to the TMEM14 family.</text>
</comment>